<evidence type="ECO:0000313" key="1">
    <source>
        <dbReference type="EnsemblPlants" id="Solyc03g043620.1.1.1"/>
    </source>
</evidence>
<accession>A0A3Q7FG84</accession>
<evidence type="ECO:0000313" key="2">
    <source>
        <dbReference type="Proteomes" id="UP000004994"/>
    </source>
</evidence>
<dbReference type="Gramene" id="Solyc03g043620.1.1">
    <property type="protein sequence ID" value="Solyc03g043620.1.1.1"/>
    <property type="gene ID" value="Solyc03g043620.1"/>
</dbReference>
<dbReference type="InParanoid" id="A0A3Q7FG84"/>
<keyword evidence="2" id="KW-1185">Reference proteome</keyword>
<dbReference type="Proteomes" id="UP000004994">
    <property type="component" value="Chromosome 3"/>
</dbReference>
<name>A0A3Q7FG84_SOLLC</name>
<organism evidence="1">
    <name type="scientific">Solanum lycopersicum</name>
    <name type="common">Tomato</name>
    <name type="synonym">Lycopersicon esculentum</name>
    <dbReference type="NCBI Taxonomy" id="4081"/>
    <lineage>
        <taxon>Eukaryota</taxon>
        <taxon>Viridiplantae</taxon>
        <taxon>Streptophyta</taxon>
        <taxon>Embryophyta</taxon>
        <taxon>Tracheophyta</taxon>
        <taxon>Spermatophyta</taxon>
        <taxon>Magnoliopsida</taxon>
        <taxon>eudicotyledons</taxon>
        <taxon>Gunneridae</taxon>
        <taxon>Pentapetalae</taxon>
        <taxon>asterids</taxon>
        <taxon>lamiids</taxon>
        <taxon>Solanales</taxon>
        <taxon>Solanaceae</taxon>
        <taxon>Solanoideae</taxon>
        <taxon>Solaneae</taxon>
        <taxon>Solanum</taxon>
        <taxon>Solanum subgen. Lycopersicon</taxon>
    </lineage>
</organism>
<protein>
    <submittedName>
        <fullName evidence="1">Uncharacterized protein</fullName>
    </submittedName>
</protein>
<reference evidence="1" key="1">
    <citation type="journal article" date="2012" name="Nature">
        <title>The tomato genome sequence provides insights into fleshy fruit evolution.</title>
        <authorList>
            <consortium name="Tomato Genome Consortium"/>
        </authorList>
    </citation>
    <scope>NUCLEOTIDE SEQUENCE [LARGE SCALE GENOMIC DNA]</scope>
    <source>
        <strain evidence="1">cv. Heinz 1706</strain>
    </source>
</reference>
<dbReference type="AlphaFoldDB" id="A0A3Q7FG84"/>
<dbReference type="PaxDb" id="4081-Solyc03g043620.1.1"/>
<dbReference type="EnsemblPlants" id="Solyc03g043620.1.1">
    <property type="protein sequence ID" value="Solyc03g043620.1.1.1"/>
    <property type="gene ID" value="Solyc03g043620.1"/>
</dbReference>
<proteinExistence type="predicted"/>
<reference evidence="1" key="2">
    <citation type="submission" date="2019-01" db="UniProtKB">
        <authorList>
            <consortium name="EnsemblPlants"/>
        </authorList>
    </citation>
    <scope>IDENTIFICATION</scope>
    <source>
        <strain evidence="1">cv. Heinz 1706</strain>
    </source>
</reference>
<sequence length="113" mass="12729">MCLTHMETAFSMISKHFCLPGFPARTTRASFPACGSPVLFEALPVTQHGRRRRNCTLSCSEHCPSEWAAPTKQSFLEEAGLVPFRRPRLRALYAQSFRRTLAPPVLPRLLARS</sequence>